<dbReference type="GO" id="GO:0016887">
    <property type="term" value="F:ATP hydrolysis activity"/>
    <property type="evidence" value="ECO:0007669"/>
    <property type="project" value="InterPro"/>
</dbReference>
<dbReference type="Proteomes" id="UP000297948">
    <property type="component" value="Unassembled WGS sequence"/>
</dbReference>
<evidence type="ECO:0000256" key="7">
    <source>
        <dbReference type="SAM" id="Phobius"/>
    </source>
</evidence>
<evidence type="ECO:0000256" key="4">
    <source>
        <dbReference type="ARBA" id="ARBA00022989"/>
    </source>
</evidence>
<sequence>TPTSSAAPNSTGGPADPDGPPEKSSGAAHSPGTVPEALPEPLADAVREAEAAGQTAVVLRVDGQAQAVFALGDTLRSGGYRAIDHLKRLGVRPVLATGDSPEAARAVAERLGIAEVHARISPEGKDELVRELRERGHRVAVIGDGVNDAAALARADLGIAMGGGTDAAIGAADVTLVREDMSAVADAVRLARRTLGTVRANLVWAFGYNAVTVPLAAVGWLNPMVAAAAMSASSVIVVLNSLRLRGWRPSPARRPAGPTGGRRRSAVPAHALWER</sequence>
<dbReference type="InterPro" id="IPR023214">
    <property type="entry name" value="HAD_sf"/>
</dbReference>
<dbReference type="GO" id="GO:0005507">
    <property type="term" value="F:copper ion binding"/>
    <property type="evidence" value="ECO:0007669"/>
    <property type="project" value="TreeGrafter"/>
</dbReference>
<keyword evidence="5 7" id="KW-0472">Membrane</keyword>
<evidence type="ECO:0000313" key="9">
    <source>
        <dbReference type="Proteomes" id="UP000297948"/>
    </source>
</evidence>
<dbReference type="GO" id="GO:0055070">
    <property type="term" value="P:copper ion homeostasis"/>
    <property type="evidence" value="ECO:0007669"/>
    <property type="project" value="TreeGrafter"/>
</dbReference>
<dbReference type="InterPro" id="IPR023299">
    <property type="entry name" value="ATPase_P-typ_cyto_dom_N"/>
</dbReference>
<feature type="transmembrane region" description="Helical" evidence="7">
    <location>
        <begin position="227"/>
        <end position="244"/>
    </location>
</feature>
<accession>A0A4Z0H9Y2</accession>
<comment type="caution">
    <text evidence="8">The sequence shown here is derived from an EMBL/GenBank/DDBJ whole genome shotgun (WGS) entry which is preliminary data.</text>
</comment>
<dbReference type="RefSeq" id="WP_135340291.1">
    <property type="nucleotide sequence ID" value="NZ_SRID01000181.1"/>
</dbReference>
<dbReference type="Gene3D" id="3.40.1110.10">
    <property type="entry name" value="Calcium-transporting ATPase, cytoplasmic domain N"/>
    <property type="match status" value="1"/>
</dbReference>
<dbReference type="PRINTS" id="PR00119">
    <property type="entry name" value="CATATPASE"/>
</dbReference>
<evidence type="ECO:0000256" key="5">
    <source>
        <dbReference type="ARBA" id="ARBA00023136"/>
    </source>
</evidence>
<keyword evidence="9" id="KW-1185">Reference proteome</keyword>
<proteinExistence type="predicted"/>
<comment type="subcellular location">
    <subcellularLocation>
        <location evidence="1">Membrane</location>
    </subcellularLocation>
</comment>
<evidence type="ECO:0000256" key="3">
    <source>
        <dbReference type="ARBA" id="ARBA00022967"/>
    </source>
</evidence>
<protein>
    <submittedName>
        <fullName evidence="8">Cation-translocating P-type ATPase</fullName>
    </submittedName>
</protein>
<reference evidence="8 9" key="1">
    <citation type="submission" date="2019-03" db="EMBL/GenBank/DDBJ databases">
        <authorList>
            <person name="Gonzalez-Pimentel J.L."/>
        </authorList>
    </citation>
    <scope>NUCLEOTIDE SEQUENCE [LARGE SCALE GENOMIC DNA]</scope>
    <source>
        <strain evidence="8 9">JCM 31289</strain>
    </source>
</reference>
<dbReference type="GO" id="GO:0005524">
    <property type="term" value="F:ATP binding"/>
    <property type="evidence" value="ECO:0007669"/>
    <property type="project" value="InterPro"/>
</dbReference>
<dbReference type="PRINTS" id="PR00120">
    <property type="entry name" value="HATPASE"/>
</dbReference>
<dbReference type="PROSITE" id="PS01229">
    <property type="entry name" value="COF_2"/>
    <property type="match status" value="1"/>
</dbReference>
<dbReference type="AlphaFoldDB" id="A0A4Z0H9Y2"/>
<evidence type="ECO:0000256" key="1">
    <source>
        <dbReference type="ARBA" id="ARBA00004370"/>
    </source>
</evidence>
<gene>
    <name evidence="8" type="ORF">E4099_18990</name>
</gene>
<feature type="transmembrane region" description="Helical" evidence="7">
    <location>
        <begin position="202"/>
        <end position="221"/>
    </location>
</feature>
<keyword evidence="2 7" id="KW-0812">Transmembrane</keyword>
<evidence type="ECO:0000256" key="6">
    <source>
        <dbReference type="SAM" id="MobiDB-lite"/>
    </source>
</evidence>
<keyword evidence="3" id="KW-1278">Translocase</keyword>
<dbReference type="EMBL" id="SRID01000181">
    <property type="protein sequence ID" value="TGB05697.1"/>
    <property type="molecule type" value="Genomic_DNA"/>
</dbReference>
<name>A0A4Z0H9Y2_9ACTN</name>
<organism evidence="8 9">
    <name type="scientific">Streptomyces palmae</name>
    <dbReference type="NCBI Taxonomy" id="1701085"/>
    <lineage>
        <taxon>Bacteria</taxon>
        <taxon>Bacillati</taxon>
        <taxon>Actinomycetota</taxon>
        <taxon>Actinomycetes</taxon>
        <taxon>Kitasatosporales</taxon>
        <taxon>Streptomycetaceae</taxon>
        <taxon>Streptomyces</taxon>
    </lineage>
</organism>
<dbReference type="Pfam" id="PF00702">
    <property type="entry name" value="Hydrolase"/>
    <property type="match status" value="1"/>
</dbReference>
<feature type="region of interest" description="Disordered" evidence="6">
    <location>
        <begin position="1"/>
        <end position="38"/>
    </location>
</feature>
<dbReference type="NCBIfam" id="TIGR01494">
    <property type="entry name" value="ATPase_P-type"/>
    <property type="match status" value="1"/>
</dbReference>
<evidence type="ECO:0000256" key="2">
    <source>
        <dbReference type="ARBA" id="ARBA00022692"/>
    </source>
</evidence>
<dbReference type="SUPFAM" id="SSF56784">
    <property type="entry name" value="HAD-like"/>
    <property type="match status" value="1"/>
</dbReference>
<dbReference type="InterPro" id="IPR001757">
    <property type="entry name" value="P_typ_ATPase"/>
</dbReference>
<evidence type="ECO:0000313" key="8">
    <source>
        <dbReference type="EMBL" id="TGB05697.1"/>
    </source>
</evidence>
<dbReference type="GO" id="GO:0043682">
    <property type="term" value="F:P-type divalent copper transporter activity"/>
    <property type="evidence" value="ECO:0007669"/>
    <property type="project" value="TreeGrafter"/>
</dbReference>
<keyword evidence="4 7" id="KW-1133">Transmembrane helix</keyword>
<dbReference type="InterPro" id="IPR036412">
    <property type="entry name" value="HAD-like_sf"/>
</dbReference>
<dbReference type="Gene3D" id="3.40.50.1000">
    <property type="entry name" value="HAD superfamily/HAD-like"/>
    <property type="match status" value="1"/>
</dbReference>
<dbReference type="GO" id="GO:0016020">
    <property type="term" value="C:membrane"/>
    <property type="evidence" value="ECO:0007669"/>
    <property type="project" value="UniProtKB-SubCell"/>
</dbReference>
<feature type="non-terminal residue" evidence="8">
    <location>
        <position position="1"/>
    </location>
</feature>
<dbReference type="OrthoDB" id="7059309at2"/>
<dbReference type="PANTHER" id="PTHR43520:SF8">
    <property type="entry name" value="P-TYPE CU(+) TRANSPORTER"/>
    <property type="match status" value="1"/>
</dbReference>
<dbReference type="PANTHER" id="PTHR43520">
    <property type="entry name" value="ATP7, ISOFORM B"/>
    <property type="match status" value="1"/>
</dbReference>
<feature type="compositionally biased region" description="Polar residues" evidence="6">
    <location>
        <begin position="1"/>
        <end position="12"/>
    </location>
</feature>